<keyword evidence="1" id="KW-0378">Hydrolase</keyword>
<evidence type="ECO:0008006" key="4">
    <source>
        <dbReference type="Google" id="ProtNLM"/>
    </source>
</evidence>
<dbReference type="KEGG" id="cdc:CD196_1446"/>
<dbReference type="Proteomes" id="UP000002068">
    <property type="component" value="Chromosome"/>
</dbReference>
<name>A0A0H3N1X5_CLODC</name>
<dbReference type="EMBL" id="FN538970">
    <property type="protein sequence ID" value="CBA62779.1"/>
    <property type="molecule type" value="Genomic_DNA"/>
</dbReference>
<organism evidence="2 3">
    <name type="scientific">Clostridioides difficile (strain CD196)</name>
    <name type="common">Peptoclostridium difficile</name>
    <dbReference type="NCBI Taxonomy" id="645462"/>
    <lineage>
        <taxon>Bacteria</taxon>
        <taxon>Bacillati</taxon>
        <taxon>Bacillota</taxon>
        <taxon>Clostridia</taxon>
        <taxon>Peptostreptococcales</taxon>
        <taxon>Peptostreptococcaceae</taxon>
        <taxon>Clostridioides</taxon>
    </lineage>
</organism>
<gene>
    <name evidence="2" type="ordered locus">CD196_1446</name>
</gene>
<dbReference type="Pfam" id="PF10926">
    <property type="entry name" value="DUF2800"/>
    <property type="match status" value="1"/>
</dbReference>
<dbReference type="HOGENOM" id="CLU_043122_1_1_9"/>
<sequence>MPLQHARLSASGAHRWLHCTPSIKLEENYPPSTSIYAEEGTVAHELAEVKLMLEYEKISEKAYNARIKKIQKSEYYNSEMEDYIQSYVENVVELVNDSKAICDDVIVMLEERLDFSEWVPEGFGTGDVVVISDGILQVIDLKYGKGLEVSAIENPQLRLYGLGAYNQFEMLYDIDLIKTTIIQPRLDNISSEEIEVTKLLTWADNVKKKAQMAFNGEGEFVSGSHCGFCRAKNDCRKRAGDNLKLARKYDFADTFALNKYEIADILGFAKNIQDWLKDVQSYALEQAEKHGVKYPGYKLVEGRSNRKYVDEQEVAKVLLNSDYDEEKIYKPRTLKGISDMEKAIGKKSFAKLLSDLIIKPVGKATLVVESDKRSEINSIDSAKKDFEI</sequence>
<evidence type="ECO:0000256" key="1">
    <source>
        <dbReference type="ARBA" id="ARBA00022801"/>
    </source>
</evidence>
<dbReference type="InterPro" id="IPR021229">
    <property type="entry name" value="DUF2800"/>
</dbReference>
<dbReference type="Gene3D" id="3.90.320.10">
    <property type="match status" value="1"/>
</dbReference>
<proteinExistence type="predicted"/>
<evidence type="ECO:0000313" key="2">
    <source>
        <dbReference type="EMBL" id="CBA62779.1"/>
    </source>
</evidence>
<dbReference type="InterPro" id="IPR011604">
    <property type="entry name" value="PDDEXK-like_dom_sf"/>
</dbReference>
<accession>A0A0H3N1X5</accession>
<dbReference type="AlphaFoldDB" id="A0A0H3N1X5"/>
<reference evidence="2 3" key="1">
    <citation type="journal article" date="2009" name="Genome Biol.">
        <title>Comparative genome and phenotypic analysis of Clostridium difficile 027 strains provides insight into the evolution of a hypervirulent bacterium.</title>
        <authorList>
            <person name="Stabler R.A."/>
            <person name="He M."/>
            <person name="Dawson L."/>
            <person name="Martin M."/>
            <person name="Valiente E."/>
            <person name="Corton C."/>
            <person name="Lawley T.D."/>
            <person name="Sebaihia M."/>
            <person name="Quail M.A."/>
            <person name="Rose G."/>
            <person name="Gerding D.N."/>
            <person name="Gibert M."/>
            <person name="Popoff M.R."/>
            <person name="Parkhill J."/>
            <person name="Dougan G."/>
            <person name="Wren B.W."/>
        </authorList>
    </citation>
    <scope>NUCLEOTIDE SEQUENCE [LARGE SCALE GENOMIC DNA]</scope>
    <source>
        <strain evidence="2 3">CD196</strain>
    </source>
</reference>
<protein>
    <recommendedName>
        <fullName evidence="4">DUF2800 domain-containing protein</fullName>
    </recommendedName>
</protein>
<dbReference type="GO" id="GO:0016787">
    <property type="term" value="F:hydrolase activity"/>
    <property type="evidence" value="ECO:0007669"/>
    <property type="project" value="UniProtKB-KW"/>
</dbReference>
<dbReference type="RefSeq" id="WP_009904222.1">
    <property type="nucleotide sequence ID" value="NC_013315.1"/>
</dbReference>
<evidence type="ECO:0000313" key="3">
    <source>
        <dbReference type="Proteomes" id="UP000002068"/>
    </source>
</evidence>